<feature type="region of interest" description="Disordered" evidence="1">
    <location>
        <begin position="333"/>
        <end position="352"/>
    </location>
</feature>
<evidence type="ECO:0000256" key="1">
    <source>
        <dbReference type="SAM" id="MobiDB-lite"/>
    </source>
</evidence>
<protein>
    <recommendedName>
        <fullName evidence="4">DNA primase/polymerase bifunctional N-terminal domain-containing protein</fullName>
    </recommendedName>
</protein>
<reference evidence="2 3" key="1">
    <citation type="submission" date="2014-09" db="EMBL/GenBank/DDBJ databases">
        <title>Genome sequence of Sinomonas sp. MUSC 117.</title>
        <authorList>
            <person name="Lee L.-H."/>
        </authorList>
    </citation>
    <scope>NUCLEOTIDE SEQUENCE [LARGE SCALE GENOMIC DNA]</scope>
    <source>
        <strain evidence="2 3">MUSC 117</strain>
    </source>
</reference>
<comment type="caution">
    <text evidence="2">The sequence shown here is derived from an EMBL/GenBank/DDBJ whole genome shotgun (WGS) entry which is preliminary data.</text>
</comment>
<gene>
    <name evidence="2" type="ORF">LK10_11680</name>
</gene>
<evidence type="ECO:0008006" key="4">
    <source>
        <dbReference type="Google" id="ProtNLM"/>
    </source>
</evidence>
<proteinExistence type="predicted"/>
<sequence>MVADAAVLSPTLEHVTARRVTNVPAPKDLWSLAPLIAGQPSYRSGRWIRGKFQYPGTPIQISAALPKGPAAVLVHGADGSVTTLCLDLDTSKAAQAVVDGDAERLGSLLASCGLRYVEDLSPSGGRHLYVPLCERMDGAEARELVEALARLAPSLDASPHRNPSTGCIRVPGSVHKRGGHQELVTPLSAAYEVLRRRNAPEAIQRLRRALAPELRRNRQEGARRARGHVARPQPQAHGALPAAMPHPSGGWQSPLRAIAETGLYDTARYRSASEARMAVLNHLAACGWTLPQVRGELTGQFPGLAALYQSGSQLERLLEREWVKAIEFTANSARERSTRKSDTSLTEPTGGAKASAASIHQLVNDLENVLYAVLDARFQSLGREGIGLRFLLRGVLAYMRTMETNVLDVGCRAFAMALGQHHGTVARLLRRLSELSDGMVTKIADARHRNADVYLVELPEQHRQTARDLTWRQGKIHAIRPVFRALGPGAALAYEAIERSRHFPTTAEIARDARIARTTAEMALAEMAGYQMIYRDQERRWHVTATTSLAQLAHRLGADADVAAQITLHRLQRAVWHAWLDRHDPGQQLAEADLYDPETDEHWIPPGDAASTALWHVAA</sequence>
<evidence type="ECO:0000313" key="3">
    <source>
        <dbReference type="Proteomes" id="UP000030982"/>
    </source>
</evidence>
<feature type="compositionally biased region" description="Basic and acidic residues" evidence="1">
    <location>
        <begin position="333"/>
        <end position="342"/>
    </location>
</feature>
<feature type="region of interest" description="Disordered" evidence="1">
    <location>
        <begin position="217"/>
        <end position="249"/>
    </location>
</feature>
<dbReference type="EMBL" id="JTDL01000117">
    <property type="protein sequence ID" value="KHL02719.1"/>
    <property type="molecule type" value="Genomic_DNA"/>
</dbReference>
<name>A0A0B2ALJ1_9MICC</name>
<dbReference type="AlphaFoldDB" id="A0A0B2ALJ1"/>
<dbReference type="RefSeq" id="WP_043123823.1">
    <property type="nucleotide sequence ID" value="NZ_JTDL01000117.1"/>
</dbReference>
<evidence type="ECO:0000313" key="2">
    <source>
        <dbReference type="EMBL" id="KHL02719.1"/>
    </source>
</evidence>
<organism evidence="2 3">
    <name type="scientific">Sinomonas humi</name>
    <dbReference type="NCBI Taxonomy" id="1338436"/>
    <lineage>
        <taxon>Bacteria</taxon>
        <taxon>Bacillati</taxon>
        <taxon>Actinomycetota</taxon>
        <taxon>Actinomycetes</taxon>
        <taxon>Micrococcales</taxon>
        <taxon>Micrococcaceae</taxon>
        <taxon>Sinomonas</taxon>
    </lineage>
</organism>
<keyword evidence="3" id="KW-1185">Reference proteome</keyword>
<dbReference type="Proteomes" id="UP000030982">
    <property type="component" value="Unassembled WGS sequence"/>
</dbReference>
<accession>A0A0B2ALJ1</accession>